<dbReference type="PROSITE" id="PS51081">
    <property type="entry name" value="ZF_SIAH"/>
    <property type="match status" value="1"/>
</dbReference>
<keyword evidence="7 10" id="KW-0833">Ubl conjugation pathway</keyword>
<evidence type="ECO:0000256" key="7">
    <source>
        <dbReference type="ARBA" id="ARBA00022786"/>
    </source>
</evidence>
<comment type="caution">
    <text evidence="13">The sequence shown here is derived from an EMBL/GenBank/DDBJ whole genome shotgun (WGS) entry which is preliminary data.</text>
</comment>
<reference evidence="13 14" key="1">
    <citation type="submission" date="2017-12" db="EMBL/GenBank/DDBJ databases">
        <title>Hemimetabolous genomes reveal molecular basis of termite eusociality.</title>
        <authorList>
            <person name="Harrison M.C."/>
            <person name="Jongepier E."/>
            <person name="Robertson H.M."/>
            <person name="Arning N."/>
            <person name="Bitard-Feildel T."/>
            <person name="Chao H."/>
            <person name="Childers C.P."/>
            <person name="Dinh H."/>
            <person name="Doddapaneni H."/>
            <person name="Dugan S."/>
            <person name="Gowin J."/>
            <person name="Greiner C."/>
            <person name="Han Y."/>
            <person name="Hu H."/>
            <person name="Hughes D.S.T."/>
            <person name="Huylmans A.-K."/>
            <person name="Kemena C."/>
            <person name="Kremer L.P.M."/>
            <person name="Lee S.L."/>
            <person name="Lopez-Ezquerra A."/>
            <person name="Mallet L."/>
            <person name="Monroy-Kuhn J.M."/>
            <person name="Moser A."/>
            <person name="Murali S.C."/>
            <person name="Muzny D.M."/>
            <person name="Otani S."/>
            <person name="Piulachs M.-D."/>
            <person name="Poelchau M."/>
            <person name="Qu J."/>
            <person name="Schaub F."/>
            <person name="Wada-Katsumata A."/>
            <person name="Worley K.C."/>
            <person name="Xie Q."/>
            <person name="Ylla G."/>
            <person name="Poulsen M."/>
            <person name="Gibbs R.A."/>
            <person name="Schal C."/>
            <person name="Richards S."/>
            <person name="Belles X."/>
            <person name="Korb J."/>
            <person name="Bornberg-Bauer E."/>
        </authorList>
    </citation>
    <scope>NUCLEOTIDE SEQUENCE [LARGE SCALE GENOMIC DNA]</scope>
    <source>
        <tissue evidence="13">Whole body</tissue>
    </source>
</reference>
<dbReference type="EMBL" id="NEVH01013199">
    <property type="protein sequence ID" value="PNF30017.1"/>
    <property type="molecule type" value="Genomic_DNA"/>
</dbReference>
<dbReference type="STRING" id="105785.A0A2J7QN70"/>
<dbReference type="SUPFAM" id="SSF57850">
    <property type="entry name" value="RING/U-box"/>
    <property type="match status" value="1"/>
</dbReference>
<keyword evidence="4" id="KW-0808">Transferase</keyword>
<dbReference type="EC" id="2.3.2.27" evidence="10"/>
<dbReference type="GO" id="GO:0008270">
    <property type="term" value="F:zinc ion binding"/>
    <property type="evidence" value="ECO:0007669"/>
    <property type="project" value="UniProtKB-KW"/>
</dbReference>
<dbReference type="InterPro" id="IPR004162">
    <property type="entry name" value="SINA-like_animal"/>
</dbReference>
<organism evidence="13 14">
    <name type="scientific">Cryptotermes secundus</name>
    <dbReference type="NCBI Taxonomy" id="105785"/>
    <lineage>
        <taxon>Eukaryota</taxon>
        <taxon>Metazoa</taxon>
        <taxon>Ecdysozoa</taxon>
        <taxon>Arthropoda</taxon>
        <taxon>Hexapoda</taxon>
        <taxon>Insecta</taxon>
        <taxon>Pterygota</taxon>
        <taxon>Neoptera</taxon>
        <taxon>Polyneoptera</taxon>
        <taxon>Dictyoptera</taxon>
        <taxon>Blattodea</taxon>
        <taxon>Blattoidea</taxon>
        <taxon>Termitoidae</taxon>
        <taxon>Kalotermitidae</taxon>
        <taxon>Cryptotermitinae</taxon>
        <taxon>Cryptotermes</taxon>
    </lineage>
</organism>
<proteinExistence type="inferred from homology"/>
<keyword evidence="6 9" id="KW-0863">Zinc-finger</keyword>
<evidence type="ECO:0000256" key="8">
    <source>
        <dbReference type="ARBA" id="ARBA00022833"/>
    </source>
</evidence>
<keyword evidence="14" id="KW-1185">Reference proteome</keyword>
<evidence type="ECO:0000256" key="6">
    <source>
        <dbReference type="ARBA" id="ARBA00022771"/>
    </source>
</evidence>
<evidence type="ECO:0000313" key="13">
    <source>
        <dbReference type="EMBL" id="PNF30017.1"/>
    </source>
</evidence>
<keyword evidence="5 10" id="KW-0479">Metal-binding</keyword>
<evidence type="ECO:0000256" key="2">
    <source>
        <dbReference type="ARBA" id="ARBA00004906"/>
    </source>
</evidence>
<comment type="domain">
    <text evidence="10">The SBD domain (substrate-binding domain) mediates the interaction with substrate proteins. It is related to the TRAF family.</text>
</comment>
<dbReference type="UniPathway" id="UPA00143"/>
<dbReference type="GO" id="GO:0031624">
    <property type="term" value="F:ubiquitin conjugating enzyme binding"/>
    <property type="evidence" value="ECO:0007669"/>
    <property type="project" value="TreeGrafter"/>
</dbReference>
<dbReference type="GO" id="GO:0005737">
    <property type="term" value="C:cytoplasm"/>
    <property type="evidence" value="ECO:0007669"/>
    <property type="project" value="InterPro"/>
</dbReference>
<dbReference type="GO" id="GO:0043161">
    <property type="term" value="P:proteasome-mediated ubiquitin-dependent protein catabolic process"/>
    <property type="evidence" value="ECO:0007669"/>
    <property type="project" value="TreeGrafter"/>
</dbReference>
<feature type="domain" description="SIAH-type" evidence="12">
    <location>
        <begin position="70"/>
        <end position="133"/>
    </location>
</feature>
<dbReference type="OrthoDB" id="4788989at2759"/>
<dbReference type="PANTHER" id="PTHR45877">
    <property type="entry name" value="E3 UBIQUITIN-PROTEIN LIGASE SIAH2"/>
    <property type="match status" value="1"/>
</dbReference>
<feature type="domain" description="RING-type" evidence="11">
    <location>
        <begin position="18"/>
        <end position="53"/>
    </location>
</feature>
<dbReference type="GO" id="GO:0016567">
    <property type="term" value="P:protein ubiquitination"/>
    <property type="evidence" value="ECO:0007669"/>
    <property type="project" value="UniProtKB-UniPathway"/>
</dbReference>
<dbReference type="AlphaFoldDB" id="A0A2J7QN70"/>
<evidence type="ECO:0000259" key="12">
    <source>
        <dbReference type="PROSITE" id="PS51081"/>
    </source>
</evidence>
<dbReference type="Gene3D" id="2.60.210.10">
    <property type="entry name" value="Apoptosis, Tumor Necrosis Factor Receptor Associated Protein 2, Chain A"/>
    <property type="match status" value="1"/>
</dbReference>
<dbReference type="FunFam" id="3.30.40.10:FF:000041">
    <property type="entry name" value="E3 ubiquitin-protein ligase SINAT3"/>
    <property type="match status" value="1"/>
</dbReference>
<evidence type="ECO:0000259" key="11">
    <source>
        <dbReference type="PROSITE" id="PS50089"/>
    </source>
</evidence>
<dbReference type="InterPro" id="IPR008974">
    <property type="entry name" value="TRAF-like"/>
</dbReference>
<evidence type="ECO:0000256" key="4">
    <source>
        <dbReference type="ARBA" id="ARBA00022679"/>
    </source>
</evidence>
<evidence type="ECO:0000256" key="1">
    <source>
        <dbReference type="ARBA" id="ARBA00000900"/>
    </source>
</evidence>
<dbReference type="Gene3D" id="3.30.40.10">
    <property type="entry name" value="Zinc/RING finger domain, C3HC4 (zinc finger)"/>
    <property type="match status" value="2"/>
</dbReference>
<comment type="similarity">
    <text evidence="3 10">Belongs to the SINA (Seven in absentia) family.</text>
</comment>
<evidence type="ECO:0000256" key="9">
    <source>
        <dbReference type="PROSITE-ProRule" id="PRU00455"/>
    </source>
</evidence>
<dbReference type="PANTHER" id="PTHR45877:SF2">
    <property type="entry name" value="E3 UBIQUITIN-PROTEIN LIGASE SINA-RELATED"/>
    <property type="match status" value="1"/>
</dbReference>
<comment type="pathway">
    <text evidence="2 10">Protein modification; protein ubiquitination.</text>
</comment>
<evidence type="ECO:0000256" key="10">
    <source>
        <dbReference type="RuleBase" id="RU201113"/>
    </source>
</evidence>
<dbReference type="InterPro" id="IPR001841">
    <property type="entry name" value="Znf_RING"/>
</dbReference>
<dbReference type="InterPro" id="IPR018121">
    <property type="entry name" value="7-in-absentia-prot_TRAF-dom"/>
</dbReference>
<protein>
    <recommendedName>
        <fullName evidence="10">E3 ubiquitin-protein ligase</fullName>
        <ecNumber evidence="10">2.3.2.27</ecNumber>
    </recommendedName>
</protein>
<dbReference type="InterPro" id="IPR013010">
    <property type="entry name" value="Znf_SIAH"/>
</dbReference>
<dbReference type="GO" id="GO:0061630">
    <property type="term" value="F:ubiquitin protein ligase activity"/>
    <property type="evidence" value="ECO:0007669"/>
    <property type="project" value="UniProtKB-EC"/>
</dbReference>
<dbReference type="InterPro" id="IPR013083">
    <property type="entry name" value="Znf_RING/FYVE/PHD"/>
</dbReference>
<evidence type="ECO:0000256" key="3">
    <source>
        <dbReference type="ARBA" id="ARBA00009119"/>
    </source>
</evidence>
<dbReference type="SUPFAM" id="SSF49599">
    <property type="entry name" value="TRAF domain-like"/>
    <property type="match status" value="1"/>
</dbReference>
<dbReference type="InterPro" id="IPR049548">
    <property type="entry name" value="Sina-like_RING"/>
</dbReference>
<evidence type="ECO:0000256" key="5">
    <source>
        <dbReference type="ARBA" id="ARBA00022723"/>
    </source>
</evidence>
<dbReference type="Pfam" id="PF21362">
    <property type="entry name" value="Sina_RING"/>
    <property type="match status" value="1"/>
</dbReference>
<accession>A0A2J7QN70</accession>
<sequence>MDTITCDLRRDLLSELECPVCTEYMLPPILFCVNGHNICPNCKPKLKQCPTCRQPFVNIRNVALEKMARQIEYPCSYWRYGCRKKVNLDIKNKHERVCPYNQYSCPLTKVPAVKCSWRGRLADLKKHITTVHSEWSHEYKGSFITGLVDIMPSRRYCYIIFAYDEIFYRYFSVKNGNFWGVLQYIGPKENAAKFRYKVTFDNNNDAGSITICQVTRSFEESMDDIRDTGKCIKLHYDVVKNFVNSKNNLKFQMEIFRNDDKV</sequence>
<gene>
    <name evidence="13" type="ORF">B7P43_G05832</name>
</gene>
<dbReference type="InParanoid" id="A0A2J7QN70"/>
<comment type="domain">
    <text evidence="10">The RING-type zinc finger domain is essential for ubiquitin ligase activity.</text>
</comment>
<evidence type="ECO:0000313" key="14">
    <source>
        <dbReference type="Proteomes" id="UP000235965"/>
    </source>
</evidence>
<dbReference type="Pfam" id="PF21361">
    <property type="entry name" value="Sina_ZnF"/>
    <property type="match status" value="1"/>
</dbReference>
<name>A0A2J7QN70_9NEOP</name>
<dbReference type="PROSITE" id="PS50089">
    <property type="entry name" value="ZF_RING_2"/>
    <property type="match status" value="1"/>
</dbReference>
<dbReference type="Pfam" id="PF03145">
    <property type="entry name" value="Sina_TRAF"/>
    <property type="match status" value="1"/>
</dbReference>
<comment type="function">
    <text evidence="10">E3 ubiquitin-protein ligase that mediates ubiquitination and subsequent proteasomal degradation of target proteins. E3 ubiquitin ligases accept ubiquitin from an E2 ubiquitin-conjugating enzyme in the form of a thioester and then directly transfers the ubiquitin to targeted substrates.</text>
</comment>
<keyword evidence="8 10" id="KW-0862">Zinc</keyword>
<dbReference type="Proteomes" id="UP000235965">
    <property type="component" value="Unassembled WGS sequence"/>
</dbReference>
<comment type="catalytic activity">
    <reaction evidence="1 10">
        <text>S-ubiquitinyl-[E2 ubiquitin-conjugating enzyme]-L-cysteine + [acceptor protein]-L-lysine = [E2 ubiquitin-conjugating enzyme]-L-cysteine + N(6)-ubiquitinyl-[acceptor protein]-L-lysine.</text>
        <dbReference type="EC" id="2.3.2.27"/>
    </reaction>
</comment>